<protein>
    <submittedName>
        <fullName evidence="9">Carbohydrate ABC transporter permease</fullName>
    </submittedName>
</protein>
<comment type="similarity">
    <text evidence="7">Belongs to the binding-protein-dependent transport system permease family.</text>
</comment>
<evidence type="ECO:0000256" key="6">
    <source>
        <dbReference type="ARBA" id="ARBA00023136"/>
    </source>
</evidence>
<evidence type="ECO:0000256" key="7">
    <source>
        <dbReference type="RuleBase" id="RU363032"/>
    </source>
</evidence>
<feature type="transmembrane region" description="Helical" evidence="7">
    <location>
        <begin position="245"/>
        <end position="265"/>
    </location>
</feature>
<dbReference type="InterPro" id="IPR000515">
    <property type="entry name" value="MetI-like"/>
</dbReference>
<keyword evidence="3" id="KW-1003">Cell membrane</keyword>
<name>A0A4V2ZTY0_9BACL</name>
<dbReference type="PANTHER" id="PTHR43744">
    <property type="entry name" value="ABC TRANSPORTER PERMEASE PROTEIN MG189-RELATED-RELATED"/>
    <property type="match status" value="1"/>
</dbReference>
<reference evidence="9 10" key="1">
    <citation type="submission" date="2019-03" db="EMBL/GenBank/DDBJ databases">
        <title>This is whole genome sequence of Paenibacillus sp MS74 strain.</title>
        <authorList>
            <person name="Trinh H.N."/>
        </authorList>
    </citation>
    <scope>NUCLEOTIDE SEQUENCE [LARGE SCALE GENOMIC DNA]</scope>
    <source>
        <strain evidence="9 10">MS74</strain>
    </source>
</reference>
<gene>
    <name evidence="9" type="ORF">E1757_09805</name>
</gene>
<comment type="subcellular location">
    <subcellularLocation>
        <location evidence="1 7">Cell membrane</location>
        <topology evidence="1 7">Multi-pass membrane protein</topology>
    </subcellularLocation>
</comment>
<keyword evidence="5 7" id="KW-1133">Transmembrane helix</keyword>
<dbReference type="Proteomes" id="UP000295636">
    <property type="component" value="Unassembled WGS sequence"/>
</dbReference>
<dbReference type="RefSeq" id="WP_133227211.1">
    <property type="nucleotide sequence ID" value="NZ_SMRT01000003.1"/>
</dbReference>
<evidence type="ECO:0000256" key="5">
    <source>
        <dbReference type="ARBA" id="ARBA00022989"/>
    </source>
</evidence>
<keyword evidence="4 7" id="KW-0812">Transmembrane</keyword>
<feature type="transmembrane region" description="Helical" evidence="7">
    <location>
        <begin position="12"/>
        <end position="37"/>
    </location>
</feature>
<dbReference type="GO" id="GO:0005886">
    <property type="term" value="C:plasma membrane"/>
    <property type="evidence" value="ECO:0007669"/>
    <property type="project" value="UniProtKB-SubCell"/>
</dbReference>
<feature type="domain" description="ABC transmembrane type-1" evidence="8">
    <location>
        <begin position="76"/>
        <end position="265"/>
    </location>
</feature>
<dbReference type="PROSITE" id="PS50928">
    <property type="entry name" value="ABC_TM1"/>
    <property type="match status" value="1"/>
</dbReference>
<evidence type="ECO:0000256" key="3">
    <source>
        <dbReference type="ARBA" id="ARBA00022475"/>
    </source>
</evidence>
<dbReference type="CDD" id="cd06261">
    <property type="entry name" value="TM_PBP2"/>
    <property type="match status" value="1"/>
</dbReference>
<dbReference type="OrthoDB" id="9794684at2"/>
<dbReference type="GO" id="GO:0055085">
    <property type="term" value="P:transmembrane transport"/>
    <property type="evidence" value="ECO:0007669"/>
    <property type="project" value="InterPro"/>
</dbReference>
<evidence type="ECO:0000259" key="8">
    <source>
        <dbReference type="PROSITE" id="PS50928"/>
    </source>
</evidence>
<evidence type="ECO:0000313" key="10">
    <source>
        <dbReference type="Proteomes" id="UP000295636"/>
    </source>
</evidence>
<dbReference type="InterPro" id="IPR035906">
    <property type="entry name" value="MetI-like_sf"/>
</dbReference>
<dbReference type="Gene3D" id="1.10.3720.10">
    <property type="entry name" value="MetI-like"/>
    <property type="match status" value="1"/>
</dbReference>
<evidence type="ECO:0000256" key="2">
    <source>
        <dbReference type="ARBA" id="ARBA00022448"/>
    </source>
</evidence>
<feature type="transmembrane region" description="Helical" evidence="7">
    <location>
        <begin position="112"/>
        <end position="133"/>
    </location>
</feature>
<comment type="caution">
    <text evidence="9">The sequence shown here is derived from an EMBL/GenBank/DDBJ whole genome shotgun (WGS) entry which is preliminary data.</text>
</comment>
<dbReference type="EMBL" id="SMRT01000003">
    <property type="protein sequence ID" value="TDF98804.1"/>
    <property type="molecule type" value="Genomic_DNA"/>
</dbReference>
<feature type="transmembrane region" description="Helical" evidence="7">
    <location>
        <begin position="84"/>
        <end position="106"/>
    </location>
</feature>
<dbReference type="AlphaFoldDB" id="A0A4V2ZTY0"/>
<evidence type="ECO:0000256" key="4">
    <source>
        <dbReference type="ARBA" id="ARBA00022692"/>
    </source>
</evidence>
<feature type="transmembrane region" description="Helical" evidence="7">
    <location>
        <begin position="145"/>
        <end position="165"/>
    </location>
</feature>
<dbReference type="PANTHER" id="PTHR43744:SF12">
    <property type="entry name" value="ABC TRANSPORTER PERMEASE PROTEIN MG189-RELATED"/>
    <property type="match status" value="1"/>
</dbReference>
<proteinExistence type="inferred from homology"/>
<dbReference type="Pfam" id="PF00528">
    <property type="entry name" value="BPD_transp_1"/>
    <property type="match status" value="1"/>
</dbReference>
<keyword evidence="6 7" id="KW-0472">Membrane</keyword>
<sequence length="281" mass="31352">METAGVKRTIGFYQLILTAVLLVIAWFIMAPFFWMFATSLRPAMDSFKLPPSLWPSVFEWDNYAAVFASIPFAAFFWNSMKVSVLVGLAQVASSATAAYAFARLRFPGRDALFILVLSALMIPHQVTIIPLFIMIRKLGWMDTHAALIVPHMIYPFGIFLLKQFMSTIPTELEEAARVDGASRYRIFREVIVPISMPSISVVAVFSFIASWNMFFSPLLFINTYEKMTLPLGITILQGYMGNGNMSALLAGVTMSLVPVVLFYIFCQKYLVDGTTVGAVKG</sequence>
<evidence type="ECO:0000313" key="9">
    <source>
        <dbReference type="EMBL" id="TDF98804.1"/>
    </source>
</evidence>
<evidence type="ECO:0000256" key="1">
    <source>
        <dbReference type="ARBA" id="ARBA00004651"/>
    </source>
</evidence>
<feature type="transmembrane region" description="Helical" evidence="7">
    <location>
        <begin position="199"/>
        <end position="224"/>
    </location>
</feature>
<dbReference type="SUPFAM" id="SSF161098">
    <property type="entry name" value="MetI-like"/>
    <property type="match status" value="1"/>
</dbReference>
<keyword evidence="2 7" id="KW-0813">Transport</keyword>
<organism evidence="9 10">
    <name type="scientific">Paenibacillus piri</name>
    <dbReference type="NCBI Taxonomy" id="2547395"/>
    <lineage>
        <taxon>Bacteria</taxon>
        <taxon>Bacillati</taxon>
        <taxon>Bacillota</taxon>
        <taxon>Bacilli</taxon>
        <taxon>Bacillales</taxon>
        <taxon>Paenibacillaceae</taxon>
        <taxon>Paenibacillus</taxon>
    </lineage>
</organism>
<keyword evidence="10" id="KW-1185">Reference proteome</keyword>
<accession>A0A4V2ZTY0</accession>